<dbReference type="InterPro" id="IPR012590">
    <property type="entry name" value="POPLD_dom"/>
</dbReference>
<feature type="domain" description="POPLD" evidence="6">
    <location>
        <begin position="478"/>
        <end position="566"/>
    </location>
</feature>
<comment type="subcellular location">
    <subcellularLocation>
        <location evidence="1">Nucleus</location>
    </subcellularLocation>
</comment>
<evidence type="ECO:0000259" key="7">
    <source>
        <dbReference type="Pfam" id="PF22770"/>
    </source>
</evidence>
<gene>
    <name evidence="8" type="ORF">EVAR_40659_1</name>
</gene>
<evidence type="ECO:0000256" key="3">
    <source>
        <dbReference type="ARBA" id="ARBA00023242"/>
    </source>
</evidence>
<evidence type="ECO:0000259" key="6">
    <source>
        <dbReference type="Pfam" id="PF08170"/>
    </source>
</evidence>
<dbReference type="STRING" id="151549.A0A4C1X799"/>
<evidence type="ECO:0000256" key="1">
    <source>
        <dbReference type="ARBA" id="ARBA00004123"/>
    </source>
</evidence>
<dbReference type="SUPFAM" id="SSF103025">
    <property type="entry name" value="Folate-binding domain"/>
    <property type="match status" value="1"/>
</dbReference>
<dbReference type="EMBL" id="BGZK01000727">
    <property type="protein sequence ID" value="GBP58115.1"/>
    <property type="molecule type" value="Genomic_DNA"/>
</dbReference>
<evidence type="ECO:0000313" key="9">
    <source>
        <dbReference type="Proteomes" id="UP000299102"/>
    </source>
</evidence>
<dbReference type="Pfam" id="PF08170">
    <property type="entry name" value="POPLD"/>
    <property type="match status" value="1"/>
</dbReference>
<evidence type="ECO:0000256" key="4">
    <source>
        <dbReference type="SAM" id="MobiDB-lite"/>
    </source>
</evidence>
<reference evidence="8 9" key="1">
    <citation type="journal article" date="2019" name="Commun. Biol.">
        <title>The bagworm genome reveals a unique fibroin gene that provides high tensile strength.</title>
        <authorList>
            <person name="Kono N."/>
            <person name="Nakamura H."/>
            <person name="Ohtoshi R."/>
            <person name="Tomita M."/>
            <person name="Numata K."/>
            <person name="Arakawa K."/>
        </authorList>
    </citation>
    <scope>NUCLEOTIDE SEQUENCE [LARGE SCALE GENOMIC DNA]</scope>
</reference>
<keyword evidence="2" id="KW-0819">tRNA processing</keyword>
<accession>A0A4C1X799</accession>
<dbReference type="GO" id="GO:0001682">
    <property type="term" value="P:tRNA 5'-leader removal"/>
    <property type="evidence" value="ECO:0007669"/>
    <property type="project" value="InterPro"/>
</dbReference>
<name>A0A4C1X799_EUMVA</name>
<dbReference type="Pfam" id="PF06978">
    <property type="entry name" value="POP1_N"/>
    <property type="match status" value="2"/>
</dbReference>
<sequence length="786" mass="91016">MDENQFDSSLGGREHLPQEANSLRFATGRSIEIAAMTENILRPNKTKLIFQTLPVHMRRRVMSHNCKRLPRKLREAHLEQLKKSGLPPKQKRPSRKYRRRPGNLLSEYIRRQRRIFWLETHIWHAKRFHMIERWGYKIAYAPCDKAFRACYRATSAHCLIQDISYLIPIQITGPIGTIKKSFTTMTKQECGLSICAKANITGCREGSVHLYKPEQYPYGYIGKVDYLWEVCNEIFGTLWLFVHPAFSEEVKAILTKLFILTNLHYCSDDKYIVPTKKKKPIENLNQEENVNIIFLPNVLNRFRLTGPKSHAIMASSLICVQQNQDLKNNEWVSLLKDNDTNIELEEKSSYWQMLKEVRSSAELPPRLVLGLIVKDPRLSRPARRTKAIKETTCNNKLNSLLNIPNFAASSPLWNLNIHENMKSKMLSNTQFIERITKTQIVPGEIFENDPVIQSVPIILVQRPGSQDAKLKKIGYGCGWDIIMPSGYGLPFWQTLIMFGARAGGLREFESIALEMGECYMPPDCNSGIQNEIRIEKELKEKYFRLPPNKRVNYIKLAINSPFRCLWKILLKDWCNEQIQEFYVLRDKHTLQKLQESVDKKRPLSEWTQGNSCLIPVYLQIVKKGHMNCHAIICLPKLGDFEETAITEPLHNDPNARLRKEMRQSHRTHIKSVKRKNVKLKKRANKGIRVVPCIKKTSKIVPSEYVMKMRNLWLPPNVENVRNLCSREVLGYVSQGAFSFSEARSCGVGYIAYNALRTLLENGLNRVLIRNTSSRTYRMAILHIIVS</sequence>
<dbReference type="Pfam" id="PF22770">
    <property type="entry name" value="POP1_C"/>
    <property type="match status" value="1"/>
</dbReference>
<feature type="domain" description="Pop1 N-terminal" evidence="5">
    <location>
        <begin position="106"/>
        <end position="173"/>
    </location>
</feature>
<dbReference type="GO" id="GO:0000172">
    <property type="term" value="C:ribonuclease MRP complex"/>
    <property type="evidence" value="ECO:0007669"/>
    <property type="project" value="InterPro"/>
</dbReference>
<dbReference type="Proteomes" id="UP000299102">
    <property type="component" value="Unassembled WGS sequence"/>
</dbReference>
<keyword evidence="9" id="KW-1185">Reference proteome</keyword>
<dbReference type="OrthoDB" id="442863at2759"/>
<dbReference type="InterPro" id="IPR009723">
    <property type="entry name" value="Pop1_N"/>
</dbReference>
<dbReference type="AlphaFoldDB" id="A0A4C1X799"/>
<dbReference type="GO" id="GO:0005655">
    <property type="term" value="C:nucleolar ribonuclease P complex"/>
    <property type="evidence" value="ECO:0007669"/>
    <property type="project" value="InterPro"/>
</dbReference>
<dbReference type="InterPro" id="IPR039182">
    <property type="entry name" value="Pop1"/>
</dbReference>
<evidence type="ECO:0000256" key="2">
    <source>
        <dbReference type="ARBA" id="ARBA00022694"/>
    </source>
</evidence>
<proteinExistence type="predicted"/>
<organism evidence="8 9">
    <name type="scientific">Eumeta variegata</name>
    <name type="common">Bagworm moth</name>
    <name type="synonym">Eumeta japonica</name>
    <dbReference type="NCBI Taxonomy" id="151549"/>
    <lineage>
        <taxon>Eukaryota</taxon>
        <taxon>Metazoa</taxon>
        <taxon>Ecdysozoa</taxon>
        <taxon>Arthropoda</taxon>
        <taxon>Hexapoda</taxon>
        <taxon>Insecta</taxon>
        <taxon>Pterygota</taxon>
        <taxon>Neoptera</taxon>
        <taxon>Endopterygota</taxon>
        <taxon>Lepidoptera</taxon>
        <taxon>Glossata</taxon>
        <taxon>Ditrysia</taxon>
        <taxon>Tineoidea</taxon>
        <taxon>Psychidae</taxon>
        <taxon>Oiketicinae</taxon>
        <taxon>Eumeta</taxon>
    </lineage>
</organism>
<keyword evidence="3" id="KW-0539">Nucleus</keyword>
<feature type="region of interest" description="Disordered" evidence="4">
    <location>
        <begin position="1"/>
        <end position="20"/>
    </location>
</feature>
<feature type="domain" description="POP1 C-terminal" evidence="7">
    <location>
        <begin position="612"/>
        <end position="785"/>
    </location>
</feature>
<dbReference type="PANTHER" id="PTHR22731">
    <property type="entry name" value="RIBONUCLEASES P/MRP PROTEIN SUBUNIT POP1"/>
    <property type="match status" value="1"/>
</dbReference>
<dbReference type="PANTHER" id="PTHR22731:SF3">
    <property type="entry name" value="RIBONUCLEASES P_MRP PROTEIN SUBUNIT POP1"/>
    <property type="match status" value="1"/>
</dbReference>
<feature type="domain" description="Pop1 N-terminal" evidence="5">
    <location>
        <begin position="25"/>
        <end position="97"/>
    </location>
</feature>
<dbReference type="InterPro" id="IPR055079">
    <property type="entry name" value="POP1_C"/>
</dbReference>
<evidence type="ECO:0000313" key="8">
    <source>
        <dbReference type="EMBL" id="GBP58115.1"/>
    </source>
</evidence>
<protein>
    <submittedName>
        <fullName evidence="8">Uncharacterized protein</fullName>
    </submittedName>
</protein>
<comment type="caution">
    <text evidence="8">The sequence shown here is derived from an EMBL/GenBank/DDBJ whole genome shotgun (WGS) entry which is preliminary data.</text>
</comment>
<evidence type="ECO:0000259" key="5">
    <source>
        <dbReference type="Pfam" id="PF06978"/>
    </source>
</evidence>